<keyword evidence="8" id="KW-1185">Reference proteome</keyword>
<organism evidence="7 8">
    <name type="scientific">Myriangium duriaei CBS 260.36</name>
    <dbReference type="NCBI Taxonomy" id="1168546"/>
    <lineage>
        <taxon>Eukaryota</taxon>
        <taxon>Fungi</taxon>
        <taxon>Dikarya</taxon>
        <taxon>Ascomycota</taxon>
        <taxon>Pezizomycotina</taxon>
        <taxon>Dothideomycetes</taxon>
        <taxon>Dothideomycetidae</taxon>
        <taxon>Myriangiales</taxon>
        <taxon>Myriangiaceae</taxon>
        <taxon>Myriangium</taxon>
    </lineage>
</organism>
<feature type="domain" description="Bms1-type G" evidence="6">
    <location>
        <begin position="120"/>
        <end position="280"/>
    </location>
</feature>
<dbReference type="SMART" id="SM01362">
    <property type="entry name" value="DUF663"/>
    <property type="match status" value="1"/>
</dbReference>
<dbReference type="GO" id="GO:0030688">
    <property type="term" value="C:preribosome, small subunit precursor"/>
    <property type="evidence" value="ECO:0007669"/>
    <property type="project" value="TreeGrafter"/>
</dbReference>
<dbReference type="GO" id="GO:0005730">
    <property type="term" value="C:nucleolus"/>
    <property type="evidence" value="ECO:0007669"/>
    <property type="project" value="UniProtKB-SubCell"/>
</dbReference>
<proteinExistence type="inferred from homology"/>
<feature type="compositionally biased region" description="Basic residues" evidence="5">
    <location>
        <begin position="40"/>
        <end position="59"/>
    </location>
</feature>
<evidence type="ECO:0000256" key="3">
    <source>
        <dbReference type="ARBA" id="ARBA00023242"/>
    </source>
</evidence>
<dbReference type="GO" id="GO:0034511">
    <property type="term" value="F:U3 snoRNA binding"/>
    <property type="evidence" value="ECO:0007669"/>
    <property type="project" value="TreeGrafter"/>
</dbReference>
<evidence type="ECO:0000256" key="1">
    <source>
        <dbReference type="ARBA" id="ARBA00004604"/>
    </source>
</evidence>
<dbReference type="AlphaFoldDB" id="A0A9P4J5X9"/>
<dbReference type="InterPro" id="IPR012948">
    <property type="entry name" value="AARP2CN"/>
</dbReference>
<comment type="caution">
    <text evidence="7">The sequence shown here is derived from an EMBL/GenBank/DDBJ whole genome shotgun (WGS) entry which is preliminary data.</text>
</comment>
<dbReference type="PROSITE" id="PS51714">
    <property type="entry name" value="G_BMS1"/>
    <property type="match status" value="1"/>
</dbReference>
<dbReference type="Pfam" id="PF22298">
    <property type="entry name" value="Tsr1_G-like"/>
    <property type="match status" value="1"/>
</dbReference>
<dbReference type="PANTHER" id="PTHR12858">
    <property type="entry name" value="RIBOSOME BIOGENESIS PROTEIN"/>
    <property type="match status" value="1"/>
</dbReference>
<keyword evidence="2" id="KW-0690">Ribosome biogenesis</keyword>
<sequence>MDYDSCAYSTDSQRLTPTLATSIPFRFKAGGSSGMATEQHHHRSTTKVAHKPFKSKHLSKGAVKEKLKGKVESLERGSRKTPHQQVMSKFDRRNQAKQKRLAHNAEHSRATNIFSGKDGAPRHAAIIPLSESISCSEAVKSLLQSIDTDNQVPDSGSLLVDASRFKQKIRFLIPSRRDLWEILDVCRVADYVVLVMSADEEVDTLGESVLRTIESQGISTVVSLVQGLGKTGPQKKQHQVQASLKSFITHFFATLEKVHSLDAQQECLNVMRMLCNTTPKGINWRDDRSWMLIEDFKWPESDQNTFSITGVVRGRGLKADRLVQVGDWGNFQVDRIVSAPLPTTRKSKDNKAAMDAEATDLLLEQPSDDVDDPADLAPEEAMMKDAADMTSSMAQSERKGVLLDDHHYFDDKEDNEPQVPKRLPKGTSKYQAAWYLGDVSDSGSDLEDVEDDDGDVSMNGQARPADGVEGLDQNMADATEGAPTEYAQSEMFLDPSPEDEAEQLASYRANRKNDAQDDLEFPDEIELHPNVLARERLARYRGLKSLRTSVWDTEEDTSYEPQDWNRLLEIANYKAAKNRFLNEAVAGGIAPGSRVEVVFRLGTNSAEQLKALPTPTAAYSLLRHEQKRTVMNYSITLSSEYPRPLKSKEELVMQCGGRRLVVKPLYSQPGNTPNNVHKFDRYLHPGQTATASVVAPLTWGSVPVMFFKQTIEETAESERDSVKMSVAPQEMIATGTTLPPSMSRVIAKRAILTGHPYKIHKRLVTIRYMFFNREDVEWFRALQLWTKRGRSGFMKEALGTHGYFKATFDGKINPLDAVGVSLYKRMWPRWAESMVHDNQ</sequence>
<feature type="compositionally biased region" description="Basic and acidic residues" evidence="5">
    <location>
        <begin position="62"/>
        <end position="78"/>
    </location>
</feature>
<feature type="region of interest" description="Disordered" evidence="5">
    <location>
        <begin position="31"/>
        <end position="93"/>
    </location>
</feature>
<evidence type="ECO:0000256" key="5">
    <source>
        <dbReference type="SAM" id="MobiDB-lite"/>
    </source>
</evidence>
<gene>
    <name evidence="7" type="ORF">K461DRAFT_285588</name>
</gene>
<dbReference type="Proteomes" id="UP000799439">
    <property type="component" value="Unassembled WGS sequence"/>
</dbReference>
<dbReference type="SMART" id="SM00785">
    <property type="entry name" value="AARP2CN"/>
    <property type="match status" value="1"/>
</dbReference>
<reference evidence="7" key="1">
    <citation type="journal article" date="2020" name="Stud. Mycol.">
        <title>101 Dothideomycetes genomes: a test case for predicting lifestyles and emergence of pathogens.</title>
        <authorList>
            <person name="Haridas S."/>
            <person name="Albert R."/>
            <person name="Binder M."/>
            <person name="Bloem J."/>
            <person name="Labutti K."/>
            <person name="Salamov A."/>
            <person name="Andreopoulos B."/>
            <person name="Baker S."/>
            <person name="Barry K."/>
            <person name="Bills G."/>
            <person name="Bluhm B."/>
            <person name="Cannon C."/>
            <person name="Castanera R."/>
            <person name="Culley D."/>
            <person name="Daum C."/>
            <person name="Ezra D."/>
            <person name="Gonzalez J."/>
            <person name="Henrissat B."/>
            <person name="Kuo A."/>
            <person name="Liang C."/>
            <person name="Lipzen A."/>
            <person name="Lutzoni F."/>
            <person name="Magnuson J."/>
            <person name="Mondo S."/>
            <person name="Nolan M."/>
            <person name="Ohm R."/>
            <person name="Pangilinan J."/>
            <person name="Park H.-J."/>
            <person name="Ramirez L."/>
            <person name="Alfaro M."/>
            <person name="Sun H."/>
            <person name="Tritt A."/>
            <person name="Yoshinaga Y."/>
            <person name="Zwiers L.-H."/>
            <person name="Turgeon B."/>
            <person name="Goodwin S."/>
            <person name="Spatafora J."/>
            <person name="Crous P."/>
            <person name="Grigoriev I."/>
        </authorList>
    </citation>
    <scope>NUCLEOTIDE SEQUENCE</scope>
    <source>
        <strain evidence="7">CBS 260.36</strain>
    </source>
</reference>
<dbReference type="EMBL" id="ML996084">
    <property type="protein sequence ID" value="KAF2154067.1"/>
    <property type="molecule type" value="Genomic_DNA"/>
</dbReference>
<dbReference type="GO" id="GO:0003924">
    <property type="term" value="F:GTPase activity"/>
    <property type="evidence" value="ECO:0007669"/>
    <property type="project" value="TreeGrafter"/>
</dbReference>
<accession>A0A9P4J5X9</accession>
<evidence type="ECO:0000313" key="8">
    <source>
        <dbReference type="Proteomes" id="UP000799439"/>
    </source>
</evidence>
<dbReference type="GO" id="GO:0005525">
    <property type="term" value="F:GTP binding"/>
    <property type="evidence" value="ECO:0007669"/>
    <property type="project" value="TreeGrafter"/>
</dbReference>
<keyword evidence="3" id="KW-0539">Nucleus</keyword>
<evidence type="ECO:0000256" key="2">
    <source>
        <dbReference type="ARBA" id="ARBA00022517"/>
    </source>
</evidence>
<dbReference type="InterPro" id="IPR007034">
    <property type="entry name" value="BMS1_TSR1_C"/>
</dbReference>
<comment type="similarity">
    <text evidence="4">Belongs to the TRAFAC class translation factor GTPase superfamily. Bms1-like GTPase family. TSR1 subfamily.</text>
</comment>
<dbReference type="GO" id="GO:0000479">
    <property type="term" value="P:endonucleolytic cleavage of tricistronic rRNA transcript (SSU-rRNA, 5.8S rRNA, LSU-rRNA)"/>
    <property type="evidence" value="ECO:0007669"/>
    <property type="project" value="TreeGrafter"/>
</dbReference>
<dbReference type="PANTHER" id="PTHR12858:SF1">
    <property type="entry name" value="PRE-RRNA-PROCESSING PROTEIN TSR1 HOMOLOG"/>
    <property type="match status" value="1"/>
</dbReference>
<dbReference type="InterPro" id="IPR030387">
    <property type="entry name" value="G_Bms1/Tsr1_dom"/>
</dbReference>
<dbReference type="OrthoDB" id="119302at2759"/>
<protein>
    <submittedName>
        <fullName evidence="7">DUF663-domain-containing protein</fullName>
    </submittedName>
</protein>
<comment type="subcellular location">
    <subcellularLocation>
        <location evidence="1">Nucleus</location>
        <location evidence="1">Nucleolus</location>
    </subcellularLocation>
</comment>
<dbReference type="GO" id="GO:0000462">
    <property type="term" value="P:maturation of SSU-rRNA from tricistronic rRNA transcript (SSU-rRNA, 5.8S rRNA, LSU-rRNA)"/>
    <property type="evidence" value="ECO:0007669"/>
    <property type="project" value="TreeGrafter"/>
</dbReference>
<dbReference type="Pfam" id="PF04950">
    <property type="entry name" value="RIBIOP_C"/>
    <property type="match status" value="1"/>
</dbReference>
<evidence type="ECO:0000313" key="7">
    <source>
        <dbReference type="EMBL" id="KAF2154067.1"/>
    </source>
</evidence>
<dbReference type="InterPro" id="IPR039761">
    <property type="entry name" value="Bms1/Tsr1"/>
</dbReference>
<name>A0A9P4J5X9_9PEZI</name>
<evidence type="ECO:0000256" key="4">
    <source>
        <dbReference type="ARBA" id="ARBA00038288"/>
    </source>
</evidence>
<evidence type="ECO:0000259" key="6">
    <source>
        <dbReference type="PROSITE" id="PS51714"/>
    </source>
</evidence>
<dbReference type="Pfam" id="PF08142">
    <property type="entry name" value="AARP2CN"/>
    <property type="match status" value="1"/>
</dbReference>